<keyword evidence="2" id="KW-0813">Transport</keyword>
<name>A0A6N7ITZ9_9FIRM</name>
<protein>
    <recommendedName>
        <fullName evidence="6">Thioredoxin</fullName>
    </recommendedName>
</protein>
<evidence type="ECO:0000313" key="11">
    <source>
        <dbReference type="Proteomes" id="UP000441717"/>
    </source>
</evidence>
<comment type="caution">
    <text evidence="10">The sequence shown here is derived from an EMBL/GenBank/DDBJ whole genome shotgun (WGS) entry which is preliminary data.</text>
</comment>
<dbReference type="Pfam" id="PF00085">
    <property type="entry name" value="Thioredoxin"/>
    <property type="match status" value="1"/>
</dbReference>
<feature type="active site" description="Nucleophile" evidence="7">
    <location>
        <position position="30"/>
    </location>
</feature>
<feature type="site" description="Deprotonates C-terminal active site Cys" evidence="7">
    <location>
        <position position="24"/>
    </location>
</feature>
<evidence type="ECO:0000256" key="1">
    <source>
        <dbReference type="ARBA" id="ARBA00008987"/>
    </source>
</evidence>
<dbReference type="PANTHER" id="PTHR45663:SF11">
    <property type="entry name" value="GEO12009P1"/>
    <property type="match status" value="1"/>
</dbReference>
<evidence type="ECO:0000256" key="3">
    <source>
        <dbReference type="ARBA" id="ARBA00022982"/>
    </source>
</evidence>
<dbReference type="PANTHER" id="PTHR45663">
    <property type="entry name" value="GEO12009P1"/>
    <property type="match status" value="1"/>
</dbReference>
<dbReference type="Proteomes" id="UP000441717">
    <property type="component" value="Unassembled WGS sequence"/>
</dbReference>
<evidence type="ECO:0000256" key="8">
    <source>
        <dbReference type="PIRSR" id="PIRSR000077-4"/>
    </source>
</evidence>
<organism evidence="10 11">
    <name type="scientific">Desulfofundulus thermobenzoicus</name>
    <dbReference type="NCBI Taxonomy" id="29376"/>
    <lineage>
        <taxon>Bacteria</taxon>
        <taxon>Bacillati</taxon>
        <taxon>Bacillota</taxon>
        <taxon>Clostridia</taxon>
        <taxon>Eubacteriales</taxon>
        <taxon>Peptococcaceae</taxon>
        <taxon>Desulfofundulus</taxon>
    </lineage>
</organism>
<dbReference type="PIRSF" id="PIRSF000077">
    <property type="entry name" value="Thioredoxin"/>
    <property type="match status" value="1"/>
</dbReference>
<dbReference type="InterPro" id="IPR005746">
    <property type="entry name" value="Thioredoxin"/>
</dbReference>
<feature type="site" description="Contributes to redox potential value" evidence="7">
    <location>
        <position position="32"/>
    </location>
</feature>
<evidence type="ECO:0000259" key="9">
    <source>
        <dbReference type="PROSITE" id="PS51352"/>
    </source>
</evidence>
<evidence type="ECO:0000256" key="5">
    <source>
        <dbReference type="ARBA" id="ARBA00023284"/>
    </source>
</evidence>
<evidence type="ECO:0000256" key="6">
    <source>
        <dbReference type="PIRNR" id="PIRNR000077"/>
    </source>
</evidence>
<dbReference type="EMBL" id="WHYR01000056">
    <property type="protein sequence ID" value="MQL53596.1"/>
    <property type="molecule type" value="Genomic_DNA"/>
</dbReference>
<evidence type="ECO:0000256" key="2">
    <source>
        <dbReference type="ARBA" id="ARBA00022448"/>
    </source>
</evidence>
<accession>A0A6N7ITZ9</accession>
<feature type="active site" description="Nucleophile" evidence="7">
    <location>
        <position position="33"/>
    </location>
</feature>
<dbReference type="GO" id="GO:0015035">
    <property type="term" value="F:protein-disulfide reductase activity"/>
    <property type="evidence" value="ECO:0007669"/>
    <property type="project" value="InterPro"/>
</dbReference>
<comment type="similarity">
    <text evidence="1 6">Belongs to the thioredoxin family.</text>
</comment>
<keyword evidence="11" id="KW-1185">Reference proteome</keyword>
<dbReference type="RefSeq" id="WP_152948060.1">
    <property type="nucleotide sequence ID" value="NZ_WHYR01000056.1"/>
</dbReference>
<proteinExistence type="inferred from homology"/>
<dbReference type="PROSITE" id="PS51352">
    <property type="entry name" value="THIOREDOXIN_2"/>
    <property type="match status" value="1"/>
</dbReference>
<feature type="domain" description="Thioredoxin" evidence="9">
    <location>
        <begin position="1"/>
        <end position="107"/>
    </location>
</feature>
<evidence type="ECO:0000313" key="10">
    <source>
        <dbReference type="EMBL" id="MQL53596.1"/>
    </source>
</evidence>
<sequence>MPQEVNKDNFETEVESVQGFVLVDFWGPSCQPCLALMPFVEELAEKYSQQLKVVKVDSSKNRRLCINLKVLSLPTFLMYHNGREVGRLSGKEVTREELDKFVQGFLNN</sequence>
<keyword evidence="3" id="KW-0249">Electron transport</keyword>
<keyword evidence="4 8" id="KW-1015">Disulfide bond</keyword>
<dbReference type="GO" id="GO:0005737">
    <property type="term" value="C:cytoplasm"/>
    <property type="evidence" value="ECO:0007669"/>
    <property type="project" value="TreeGrafter"/>
</dbReference>
<dbReference type="CDD" id="cd02947">
    <property type="entry name" value="TRX_family"/>
    <property type="match status" value="1"/>
</dbReference>
<feature type="disulfide bond" description="Redox-active" evidence="8">
    <location>
        <begin position="30"/>
        <end position="33"/>
    </location>
</feature>
<dbReference type="AlphaFoldDB" id="A0A6N7ITZ9"/>
<dbReference type="InterPro" id="IPR013766">
    <property type="entry name" value="Thioredoxin_domain"/>
</dbReference>
<dbReference type="SUPFAM" id="SSF52833">
    <property type="entry name" value="Thioredoxin-like"/>
    <property type="match status" value="1"/>
</dbReference>
<keyword evidence="5 8" id="KW-0676">Redox-active center</keyword>
<dbReference type="InterPro" id="IPR036249">
    <property type="entry name" value="Thioredoxin-like_sf"/>
</dbReference>
<dbReference type="Gene3D" id="3.40.30.10">
    <property type="entry name" value="Glutaredoxin"/>
    <property type="match status" value="1"/>
</dbReference>
<gene>
    <name evidence="10" type="ORF">GFC01_15255</name>
</gene>
<evidence type="ECO:0000256" key="7">
    <source>
        <dbReference type="PIRSR" id="PIRSR000077-1"/>
    </source>
</evidence>
<dbReference type="OrthoDB" id="9790390at2"/>
<feature type="site" description="Contributes to redox potential value" evidence="7">
    <location>
        <position position="31"/>
    </location>
</feature>
<evidence type="ECO:0000256" key="4">
    <source>
        <dbReference type="ARBA" id="ARBA00023157"/>
    </source>
</evidence>
<reference evidence="10 11" key="1">
    <citation type="submission" date="2019-10" db="EMBL/GenBank/DDBJ databases">
        <title>Comparative genomics of sulfur disproportionating microorganisms.</title>
        <authorList>
            <person name="Ward L.M."/>
            <person name="Bertran E."/>
            <person name="Johnston D."/>
        </authorList>
    </citation>
    <scope>NUCLEOTIDE SEQUENCE [LARGE SCALE GENOMIC DNA]</scope>
    <source>
        <strain evidence="10 11">DSM 14055</strain>
    </source>
</reference>